<name>A0A7V8FYQ2_9BURK</name>
<dbReference type="EMBL" id="WNDX01000022">
    <property type="protein sequence ID" value="KAF1046252.1"/>
    <property type="molecule type" value="Genomic_DNA"/>
</dbReference>
<proteinExistence type="predicted"/>
<accession>A0A7V8FYQ2</accession>
<reference evidence="2" key="1">
    <citation type="journal article" date="2020" name="MBio">
        <title>Horizontal gene transfer to a defensive symbiont with a reduced genome amongst a multipartite beetle microbiome.</title>
        <authorList>
            <person name="Waterworth S.C."/>
            <person name="Florez L.V."/>
            <person name="Rees E.R."/>
            <person name="Hertweck C."/>
            <person name="Kaltenpoth M."/>
            <person name="Kwan J.C."/>
        </authorList>
    </citation>
    <scope>NUCLEOTIDE SEQUENCE [LARGE SCALE GENOMIC DNA]</scope>
</reference>
<sequence length="49" mass="5615">MKYFTKLYRKLIDYLNDSGDLTTGSHRGEPQCCSLYSGLAPMDIDGRRQ</sequence>
<organism evidence="1 2">
    <name type="scientific">Herbaspirillum frisingense</name>
    <dbReference type="NCBI Taxonomy" id="92645"/>
    <lineage>
        <taxon>Bacteria</taxon>
        <taxon>Pseudomonadati</taxon>
        <taxon>Pseudomonadota</taxon>
        <taxon>Betaproteobacteria</taxon>
        <taxon>Burkholderiales</taxon>
        <taxon>Oxalobacteraceae</taxon>
        <taxon>Herbaspirillum</taxon>
    </lineage>
</organism>
<evidence type="ECO:0000313" key="2">
    <source>
        <dbReference type="Proteomes" id="UP000462435"/>
    </source>
</evidence>
<dbReference type="Proteomes" id="UP000462435">
    <property type="component" value="Unassembled WGS sequence"/>
</dbReference>
<dbReference type="AlphaFoldDB" id="A0A7V8FYQ2"/>
<gene>
    <name evidence="1" type="ORF">GAK35_01091</name>
</gene>
<protein>
    <submittedName>
        <fullName evidence="1">Uncharacterized protein</fullName>
    </submittedName>
</protein>
<evidence type="ECO:0000313" key="1">
    <source>
        <dbReference type="EMBL" id="KAF1046252.1"/>
    </source>
</evidence>
<comment type="caution">
    <text evidence="1">The sequence shown here is derived from an EMBL/GenBank/DDBJ whole genome shotgun (WGS) entry which is preliminary data.</text>
</comment>